<dbReference type="Proteomes" id="UP000830639">
    <property type="component" value="Chromosome"/>
</dbReference>
<evidence type="ECO:0000256" key="3">
    <source>
        <dbReference type="ARBA" id="ARBA00023136"/>
    </source>
</evidence>
<dbReference type="PANTHER" id="PTHR22550">
    <property type="entry name" value="SPORE GERMINATION PROTEIN"/>
    <property type="match status" value="1"/>
</dbReference>
<keyword evidence="7" id="KW-1185">Reference proteome</keyword>
<evidence type="ECO:0000313" key="7">
    <source>
        <dbReference type="Proteomes" id="UP000830639"/>
    </source>
</evidence>
<comment type="similarity">
    <text evidence="2 4">Belongs to the GerABKA family.</text>
</comment>
<comment type="subcellular location">
    <subcellularLocation>
        <location evidence="4">Cell membrane</location>
    </subcellularLocation>
    <subcellularLocation>
        <location evidence="1">Membrane</location>
        <topology evidence="1">Multi-pass membrane protein</topology>
    </subcellularLocation>
</comment>
<feature type="transmembrane region" description="Helical" evidence="5">
    <location>
        <begin position="403"/>
        <end position="430"/>
    </location>
</feature>
<keyword evidence="3 4" id="KW-0472">Membrane</keyword>
<dbReference type="PANTHER" id="PTHR22550:SF5">
    <property type="entry name" value="LEUCINE ZIPPER PROTEIN 4"/>
    <property type="match status" value="1"/>
</dbReference>
<dbReference type="InterPro" id="IPR004995">
    <property type="entry name" value="Spore_Ger"/>
</dbReference>
<reference evidence="6 7" key="1">
    <citation type="submission" date="2022-04" db="EMBL/GenBank/DDBJ databases">
        <title>Mechanism of arsenic methylation and mitigation arsenic toxicity by Bacillus sp. LH14 from an Arsenic-Contaminated Paddy Soil.</title>
        <authorList>
            <person name="Wang D."/>
        </authorList>
    </citation>
    <scope>NUCLEOTIDE SEQUENCE [LARGE SCALE GENOMIC DNA]</scope>
    <source>
        <strain evidence="6 7">LH14</strain>
    </source>
</reference>
<keyword evidence="5" id="KW-1133">Transmembrane helix</keyword>
<feature type="transmembrane region" description="Helical" evidence="5">
    <location>
        <begin position="272"/>
        <end position="302"/>
    </location>
</feature>
<organism evidence="6 7">
    <name type="scientific">Gottfriedia acidiceleris</name>
    <dbReference type="NCBI Taxonomy" id="371036"/>
    <lineage>
        <taxon>Bacteria</taxon>
        <taxon>Bacillati</taxon>
        <taxon>Bacillota</taxon>
        <taxon>Bacilli</taxon>
        <taxon>Bacillales</taxon>
        <taxon>Bacillaceae</taxon>
        <taxon>Gottfriedia</taxon>
    </lineage>
</organism>
<dbReference type="RefSeq" id="WP_248266618.1">
    <property type="nucleotide sequence ID" value="NZ_CP096034.1"/>
</dbReference>
<dbReference type="Pfam" id="PF03323">
    <property type="entry name" value="GerA"/>
    <property type="match status" value="1"/>
</dbReference>
<evidence type="ECO:0000313" key="6">
    <source>
        <dbReference type="EMBL" id="UPM53347.1"/>
    </source>
</evidence>
<evidence type="ECO:0000256" key="2">
    <source>
        <dbReference type="ARBA" id="ARBA00005278"/>
    </source>
</evidence>
<evidence type="ECO:0000256" key="1">
    <source>
        <dbReference type="ARBA" id="ARBA00004141"/>
    </source>
</evidence>
<dbReference type="InterPro" id="IPR050768">
    <property type="entry name" value="UPF0353/GerABKA_families"/>
</dbReference>
<sequence length="462" mass="52257">MEVNEKTSMLDEVKSSFQSSSDFKYKKYSTGEVTLHLFYLDTMIDSEVIQTHILERVLSKDDSDRIKTTILNTEDANTLDECIQFILSGNVIVFNDNNKSKAKSYSVPSNNSDRSISESLTETVSLGAHDSFVESLNINSTLIRKRLRTKELIIKKMAVGKKYPVSISIFYLNDITPQTMIETIEQKLKELESSGKVEPERMIESVHIQNIIEEYPSSPFPQVMFTERPDRTVRHLLIGKPAIMIDNDPNALLFPCDIYGYFRSVDDFNFRWLFGIFFYCLRMVAFWIAVLLPSIYIAITTYHSNILPISIFYTLKLSIENVPLPPIIEAFSMIIILELLKEAPLRLPNPIGSTIGTVGAIVLGTSIVQTNLISNSMVVVIAFTAVASFSLPSREMSIASRIMGIPLLVLSSFFGFIGISLGIFMILAHLSKIRAFSYRYVENPGFSEFVLLKNRKGKQHDQ</sequence>
<evidence type="ECO:0000256" key="4">
    <source>
        <dbReference type="PIRNR" id="PIRNR005690"/>
    </source>
</evidence>
<name>A0ABY4JIQ8_9BACI</name>
<gene>
    <name evidence="6" type="ORF">MY490_16265</name>
</gene>
<dbReference type="PIRSF" id="PIRSF005690">
    <property type="entry name" value="GerBA"/>
    <property type="match status" value="1"/>
</dbReference>
<feature type="transmembrane region" description="Helical" evidence="5">
    <location>
        <begin position="373"/>
        <end position="391"/>
    </location>
</feature>
<evidence type="ECO:0000256" key="5">
    <source>
        <dbReference type="SAM" id="Phobius"/>
    </source>
</evidence>
<proteinExistence type="inferred from homology"/>
<keyword evidence="5" id="KW-0812">Transmembrane</keyword>
<dbReference type="EMBL" id="CP096034">
    <property type="protein sequence ID" value="UPM53347.1"/>
    <property type="molecule type" value="Genomic_DNA"/>
</dbReference>
<accession>A0ABY4JIQ8</accession>
<protein>
    <submittedName>
        <fullName evidence="6">Spore germination protein</fullName>
    </submittedName>
</protein>